<name>A0A100VNM4_PAEAM</name>
<organism evidence="3 4">
    <name type="scientific">Paenibacillus amylolyticus</name>
    <dbReference type="NCBI Taxonomy" id="1451"/>
    <lineage>
        <taxon>Bacteria</taxon>
        <taxon>Bacillati</taxon>
        <taxon>Bacillota</taxon>
        <taxon>Bacilli</taxon>
        <taxon>Bacillales</taxon>
        <taxon>Paenibacillaceae</taxon>
        <taxon>Paenibacillus</taxon>
    </lineage>
</organism>
<feature type="compositionally biased region" description="Low complexity" evidence="1">
    <location>
        <begin position="125"/>
        <end position="138"/>
    </location>
</feature>
<reference evidence="4" key="2">
    <citation type="submission" date="2016-01" db="EMBL/GenBank/DDBJ databases">
        <title>Draft Genome Sequence of Paenibacillus amylolyticus Heshi-A3 that Was Isolated from Fermented Rice Bran with Aging Salted Mackerel, Which Was Named Heshiko as Traditional Fermented Seafood in Japan.</title>
        <authorList>
            <person name="Akuzawa S."/>
            <person name="Nakagawa J."/>
            <person name="Kanekatsu T."/>
            <person name="Kubota E."/>
            <person name="Ohtake R."/>
            <person name="Suzuki T."/>
            <person name="Kanesaki Y."/>
        </authorList>
    </citation>
    <scope>NUCLEOTIDE SEQUENCE [LARGE SCALE GENOMIC DNA]</scope>
    <source>
        <strain evidence="4">Heshi-A3</strain>
    </source>
</reference>
<dbReference type="AlphaFoldDB" id="A0A100VNM4"/>
<dbReference type="SMART" id="SM00278">
    <property type="entry name" value="HhH1"/>
    <property type="match status" value="2"/>
</dbReference>
<dbReference type="GO" id="GO:0003677">
    <property type="term" value="F:DNA binding"/>
    <property type="evidence" value="ECO:0007669"/>
    <property type="project" value="InterPro"/>
</dbReference>
<dbReference type="InterPro" id="IPR004509">
    <property type="entry name" value="Competence_ComEA_HhH"/>
</dbReference>
<evidence type="ECO:0000259" key="2">
    <source>
        <dbReference type="SMART" id="SM00278"/>
    </source>
</evidence>
<dbReference type="GO" id="GO:0006281">
    <property type="term" value="P:DNA repair"/>
    <property type="evidence" value="ECO:0007669"/>
    <property type="project" value="InterPro"/>
</dbReference>
<gene>
    <name evidence="3" type="ORF">PAHA3_3247</name>
</gene>
<accession>A0A100VNM4</accession>
<evidence type="ECO:0000256" key="1">
    <source>
        <dbReference type="SAM" id="MobiDB-lite"/>
    </source>
</evidence>
<feature type="region of interest" description="Disordered" evidence="1">
    <location>
        <begin position="80"/>
        <end position="152"/>
    </location>
</feature>
<protein>
    <recommendedName>
        <fullName evidence="2">Helix-hairpin-helix DNA-binding motif class 1 domain-containing protein</fullName>
    </recommendedName>
</protein>
<dbReference type="Gene3D" id="1.10.150.280">
    <property type="entry name" value="AF1531-like domain"/>
    <property type="match status" value="1"/>
</dbReference>
<evidence type="ECO:0000313" key="4">
    <source>
        <dbReference type="Proteomes" id="UP000069697"/>
    </source>
</evidence>
<dbReference type="InterPro" id="IPR010994">
    <property type="entry name" value="RuvA_2-like"/>
</dbReference>
<sequence length="211" mass="21963">MRWNKGMTIAVAVVGSILILWSGKSEQPPSGWEPLQLGTEKPTIEQELPAVLSATSVQGNTGASSGSDASELQIGNDAKADKSKELASASVEGDSGVQTTSHANDNPPDTSNSIEPVAQGTNLNSSATSETGSSSDSSVVREESGDNGKIDVNTAPVSKLIELPGIGEKKAQAIVDYRNAHGPFAKVSDLTKVKGIGMKMLEKMAPYVQIR</sequence>
<dbReference type="InterPro" id="IPR003583">
    <property type="entry name" value="Hlx-hairpin-Hlx_DNA-bd_motif"/>
</dbReference>
<dbReference type="PANTHER" id="PTHR21180:SF32">
    <property type="entry name" value="ENDONUCLEASE_EXONUCLEASE_PHOSPHATASE FAMILY DOMAIN-CONTAINING PROTEIN 1"/>
    <property type="match status" value="1"/>
</dbReference>
<feature type="compositionally biased region" description="Basic and acidic residues" evidence="1">
    <location>
        <begin position="139"/>
        <end position="149"/>
    </location>
</feature>
<comment type="caution">
    <text evidence="3">The sequence shown here is derived from an EMBL/GenBank/DDBJ whole genome shotgun (WGS) entry which is preliminary data.</text>
</comment>
<dbReference type="Pfam" id="PF12836">
    <property type="entry name" value="HHH_3"/>
    <property type="match status" value="1"/>
</dbReference>
<feature type="domain" description="Helix-hairpin-helix DNA-binding motif class 1" evidence="2">
    <location>
        <begin position="188"/>
        <end position="207"/>
    </location>
</feature>
<dbReference type="InterPro" id="IPR051675">
    <property type="entry name" value="Endo/Exo/Phosphatase_dom_1"/>
</dbReference>
<dbReference type="RefSeq" id="WP_062835558.1">
    <property type="nucleotide sequence ID" value="NZ_BCNV01000001.1"/>
</dbReference>
<dbReference type="EMBL" id="BCNV01000001">
    <property type="protein sequence ID" value="GAS83169.1"/>
    <property type="molecule type" value="Genomic_DNA"/>
</dbReference>
<dbReference type="Proteomes" id="UP000069697">
    <property type="component" value="Unassembled WGS sequence"/>
</dbReference>
<dbReference type="SUPFAM" id="SSF47781">
    <property type="entry name" value="RuvA domain 2-like"/>
    <property type="match status" value="1"/>
</dbReference>
<dbReference type="NCBIfam" id="TIGR00426">
    <property type="entry name" value="competence protein ComEA helix-hairpin-helix repeat region"/>
    <property type="match status" value="1"/>
</dbReference>
<dbReference type="PANTHER" id="PTHR21180">
    <property type="entry name" value="ENDONUCLEASE/EXONUCLEASE/PHOSPHATASE FAMILY DOMAIN-CONTAINING PROTEIN 1"/>
    <property type="match status" value="1"/>
</dbReference>
<reference evidence="3 4" key="1">
    <citation type="journal article" date="2016" name="Genome Announc.">
        <title>Draft Genome Sequence of Paenibacillus amylolyticus Heshi-A3, Isolated from Fermented Rice Bran in a Japanese Fermented Seafood Dish.</title>
        <authorList>
            <person name="Akuzawa S."/>
            <person name="Nagaoka J."/>
            <person name="Kanekatsu M."/>
            <person name="Kubota E."/>
            <person name="Ohtake R."/>
            <person name="Suzuki T."/>
            <person name="Kanesaki Y."/>
        </authorList>
    </citation>
    <scope>NUCLEOTIDE SEQUENCE [LARGE SCALE GENOMIC DNA]</scope>
    <source>
        <strain evidence="3 4">Heshi-A3</strain>
    </source>
</reference>
<dbReference type="GO" id="GO:0015627">
    <property type="term" value="C:type II protein secretion system complex"/>
    <property type="evidence" value="ECO:0007669"/>
    <property type="project" value="TreeGrafter"/>
</dbReference>
<feature type="domain" description="Helix-hairpin-helix DNA-binding motif class 1" evidence="2">
    <location>
        <begin position="158"/>
        <end position="177"/>
    </location>
</feature>
<proteinExistence type="predicted"/>
<dbReference type="GO" id="GO:0015628">
    <property type="term" value="P:protein secretion by the type II secretion system"/>
    <property type="evidence" value="ECO:0007669"/>
    <property type="project" value="TreeGrafter"/>
</dbReference>
<evidence type="ECO:0000313" key="3">
    <source>
        <dbReference type="EMBL" id="GAS83169.1"/>
    </source>
</evidence>
<feature type="compositionally biased region" description="Polar residues" evidence="1">
    <location>
        <begin position="96"/>
        <end position="124"/>
    </location>
</feature>